<accession>A0ABQ9GWH6</accession>
<organism evidence="1 2">
    <name type="scientific">Dryococelus australis</name>
    <dbReference type="NCBI Taxonomy" id="614101"/>
    <lineage>
        <taxon>Eukaryota</taxon>
        <taxon>Metazoa</taxon>
        <taxon>Ecdysozoa</taxon>
        <taxon>Arthropoda</taxon>
        <taxon>Hexapoda</taxon>
        <taxon>Insecta</taxon>
        <taxon>Pterygota</taxon>
        <taxon>Neoptera</taxon>
        <taxon>Polyneoptera</taxon>
        <taxon>Phasmatodea</taxon>
        <taxon>Verophasmatodea</taxon>
        <taxon>Anareolatae</taxon>
        <taxon>Phasmatidae</taxon>
        <taxon>Eurycanthinae</taxon>
        <taxon>Dryococelus</taxon>
    </lineage>
</organism>
<evidence type="ECO:0000313" key="1">
    <source>
        <dbReference type="EMBL" id="KAJ8876351.1"/>
    </source>
</evidence>
<proteinExistence type="predicted"/>
<keyword evidence="2" id="KW-1185">Reference proteome</keyword>
<comment type="caution">
    <text evidence="1">The sequence shown here is derived from an EMBL/GenBank/DDBJ whole genome shotgun (WGS) entry which is preliminary data.</text>
</comment>
<sequence>MDARLSDHTGPFFFLQFTQMVIAQFKLLLELTRPHLLKWSHRKPLSSEEKLAMILKYLAQGGSPQSVAWEFCVGKSTFSEVLVEVCTVL</sequence>
<gene>
    <name evidence="1" type="ORF">PR048_020796</name>
</gene>
<protein>
    <recommendedName>
        <fullName evidence="3">Transposase</fullName>
    </recommendedName>
</protein>
<name>A0ABQ9GWH6_9NEOP</name>
<evidence type="ECO:0008006" key="3">
    <source>
        <dbReference type="Google" id="ProtNLM"/>
    </source>
</evidence>
<reference evidence="1 2" key="1">
    <citation type="submission" date="2023-02" db="EMBL/GenBank/DDBJ databases">
        <title>LHISI_Scaffold_Assembly.</title>
        <authorList>
            <person name="Stuart O.P."/>
            <person name="Cleave R."/>
            <person name="Magrath M.J.L."/>
            <person name="Mikheyev A.S."/>
        </authorList>
    </citation>
    <scope>NUCLEOTIDE SEQUENCE [LARGE SCALE GENOMIC DNA]</scope>
    <source>
        <strain evidence="1">Daus_M_001</strain>
        <tissue evidence="1">Leg muscle</tissue>
    </source>
</reference>
<dbReference type="Proteomes" id="UP001159363">
    <property type="component" value="Chromosome 7"/>
</dbReference>
<evidence type="ECO:0000313" key="2">
    <source>
        <dbReference type="Proteomes" id="UP001159363"/>
    </source>
</evidence>
<dbReference type="EMBL" id="JARBHB010000008">
    <property type="protein sequence ID" value="KAJ8876351.1"/>
    <property type="molecule type" value="Genomic_DNA"/>
</dbReference>